<dbReference type="PANTHER" id="PTHR38340:SF1">
    <property type="entry name" value="S-LAYER PROTEIN"/>
    <property type="match status" value="1"/>
</dbReference>
<evidence type="ECO:0000313" key="10">
    <source>
        <dbReference type="Proteomes" id="UP000053791"/>
    </source>
</evidence>
<dbReference type="InterPro" id="IPR003995">
    <property type="entry name" value="RTX_toxin_determinant-A"/>
</dbReference>
<feature type="non-terminal residue" evidence="9">
    <location>
        <position position="887"/>
    </location>
</feature>
<evidence type="ECO:0000256" key="2">
    <source>
        <dbReference type="ARBA" id="ARBA00004613"/>
    </source>
</evidence>
<keyword evidence="3" id="KW-0964">Secreted</keyword>
<dbReference type="GO" id="GO:0005576">
    <property type="term" value="C:extracellular region"/>
    <property type="evidence" value="ECO:0007669"/>
    <property type="project" value="UniProtKB-SubCell"/>
</dbReference>
<feature type="region of interest" description="Disordered" evidence="8">
    <location>
        <begin position="490"/>
        <end position="515"/>
    </location>
</feature>
<evidence type="ECO:0000256" key="3">
    <source>
        <dbReference type="ARBA" id="ARBA00022525"/>
    </source>
</evidence>
<dbReference type="InterPro" id="IPR018511">
    <property type="entry name" value="Hemolysin-typ_Ca-bd_CS"/>
</dbReference>
<dbReference type="EMBL" id="LQBQ01000009">
    <property type="protein sequence ID" value="KUJ82708.1"/>
    <property type="molecule type" value="Genomic_DNA"/>
</dbReference>
<dbReference type="PRINTS" id="PR00313">
    <property type="entry name" value="CABNDNGRPT"/>
</dbReference>
<dbReference type="PANTHER" id="PTHR38340">
    <property type="entry name" value="S-LAYER PROTEIN"/>
    <property type="match status" value="1"/>
</dbReference>
<dbReference type="InterPro" id="IPR050557">
    <property type="entry name" value="RTX_toxin/Mannuronan_C5-epim"/>
</dbReference>
<evidence type="ECO:0000256" key="5">
    <source>
        <dbReference type="ARBA" id="ARBA00022737"/>
    </source>
</evidence>
<keyword evidence="10" id="KW-1185">Reference proteome</keyword>
<dbReference type="GO" id="GO:0090729">
    <property type="term" value="F:toxin activity"/>
    <property type="evidence" value="ECO:0007669"/>
    <property type="project" value="UniProtKB-KW"/>
</dbReference>
<organism evidence="9 10">
    <name type="scientific">Ruegeria marisrubri</name>
    <dbReference type="NCBI Taxonomy" id="1685379"/>
    <lineage>
        <taxon>Bacteria</taxon>
        <taxon>Pseudomonadati</taxon>
        <taxon>Pseudomonadota</taxon>
        <taxon>Alphaproteobacteria</taxon>
        <taxon>Rhodobacterales</taxon>
        <taxon>Roseobacteraceae</taxon>
        <taxon>Ruegeria</taxon>
    </lineage>
</organism>
<evidence type="ECO:0000256" key="4">
    <source>
        <dbReference type="ARBA" id="ARBA00022656"/>
    </source>
</evidence>
<dbReference type="InterPro" id="IPR015943">
    <property type="entry name" value="WD40/YVTN_repeat-like_dom_sf"/>
</dbReference>
<keyword evidence="7" id="KW-0472">Membrane</keyword>
<dbReference type="Gene3D" id="2.150.10.10">
    <property type="entry name" value="Serralysin-like metalloprotease, C-terminal"/>
    <property type="match status" value="6"/>
</dbReference>
<reference evidence="9 10" key="1">
    <citation type="submission" date="2015-12" db="EMBL/GenBank/DDBJ databases">
        <authorList>
            <person name="Shamseldin A."/>
            <person name="Moawad H."/>
            <person name="Abd El-Rahim W.M."/>
            <person name="Sadowsky M.J."/>
        </authorList>
    </citation>
    <scope>NUCLEOTIDE SEQUENCE [LARGE SCALE GENOMIC DNA]</scope>
    <source>
        <strain evidence="9 10">ZGT118</strain>
    </source>
</reference>
<dbReference type="Proteomes" id="UP000053791">
    <property type="component" value="Unassembled WGS sequence"/>
</dbReference>
<sequence length="887" mass="90236">MDGDLRDLQIGSGPHGPVLYAATGQNGGLSAFDLAEGGLGKAMPGPVFFAPDTAGNGLGRLTLVPTLDGSRLLLASGPGGALTGYDLRDEGGLGEQTRLALPAEAGRTDALASTRLADGRMAYYLLDAGAGLIGGYVETAPGRLEPLAGALLQALETQKGASMMSVDAGVGRFLVMAGSGLSGPGQVVSYHIDPTSGALEFRDSTGAIEGLGLNTPTAMASATANGVAWVVLGDPASQSLSVLRLGADGSLMPTDYLLDTLDTRFGNVQSVAMLEADGHVFVAAGGGDDGFSLFTLLPNGRLIHVATQTHDIGMGLEDVTALEMARVGGEMQIFAAGEGAAGLSQFTMSLGNLGQVIRDVSPEGRLLSGTTGNDVILASDTPSPVAARDRLEGGAGDDILGAGSGGSDLLGGPGADVFVLGPGKHHILDFELGEDRLDFSSLPFLRNPAQLTLRQLPDGVELLYGDTEIRITSATAAPLTADDLWPDQAFGGPDHLPVGGGAPGQPGKVTGTDGDDRLEGSWVNEIFTGGAGADVFVMTPNMGADTITDFDPNVDRLDFSALDSVQQAALVSEQVGSTRVITLGDSSTLTLLGVEANSAPSGTVGISGWAGTWQVLRADIDAIQDPDGVATIFGYQWMRNGSDIAGATTSSYLLTPTDIGATLSLRVFYMDRLGTHEQVVSKATGPVARARYGTDFSGVMWGGRGNDFLVAGRGDDTVHGQGGGDTLLGGDGADRLLGEAGNDAVFGGGGHDTLWGSTGNDVLVGGLGNDSLLGGEDRDTLKGEAGDDRLWGGVGYDALWGGDGNERIWGGAQGDRLWGDGGNDALWGEAGNDAVFGGGGHDTLWGSTGNDALVGGLGNDSLLGGEDRDTLKGEAGDDRLWGGVGYD</sequence>
<evidence type="ECO:0000256" key="1">
    <source>
        <dbReference type="ARBA" id="ARBA00004370"/>
    </source>
</evidence>
<dbReference type="GO" id="GO:0005509">
    <property type="term" value="F:calcium ion binding"/>
    <property type="evidence" value="ECO:0007669"/>
    <property type="project" value="InterPro"/>
</dbReference>
<dbReference type="SUPFAM" id="SSF50956">
    <property type="entry name" value="Thermostable phytase (3-phytase)"/>
    <property type="match status" value="1"/>
</dbReference>
<protein>
    <recommendedName>
        <fullName evidence="11">Peptidase M10 serralysin C-terminal domain-containing protein</fullName>
    </recommendedName>
</protein>
<accession>A0A0X3U3U5</accession>
<evidence type="ECO:0000256" key="7">
    <source>
        <dbReference type="ARBA" id="ARBA00023136"/>
    </source>
</evidence>
<comment type="subcellular location">
    <subcellularLocation>
        <location evidence="1">Membrane</location>
    </subcellularLocation>
    <subcellularLocation>
        <location evidence="2">Secreted</location>
    </subcellularLocation>
</comment>
<dbReference type="InterPro" id="IPR011049">
    <property type="entry name" value="Serralysin-like_metalloprot_C"/>
</dbReference>
<dbReference type="SUPFAM" id="SSF51120">
    <property type="entry name" value="beta-Roll"/>
    <property type="match status" value="3"/>
</dbReference>
<evidence type="ECO:0000256" key="6">
    <source>
        <dbReference type="ARBA" id="ARBA00023026"/>
    </source>
</evidence>
<dbReference type="InterPro" id="IPR001343">
    <property type="entry name" value="Hemolysn_Ca-bd"/>
</dbReference>
<dbReference type="AlphaFoldDB" id="A0A0X3U3U5"/>
<keyword evidence="5" id="KW-0677">Repeat</keyword>
<dbReference type="Gene3D" id="2.130.10.10">
    <property type="entry name" value="YVTN repeat-like/Quinoprotein amine dehydrogenase"/>
    <property type="match status" value="1"/>
</dbReference>
<keyword evidence="4" id="KW-0800">Toxin</keyword>
<dbReference type="STRING" id="1685379.AVO45_18850"/>
<dbReference type="RefSeq" id="WP_068345341.1">
    <property type="nucleotide sequence ID" value="NZ_LQBQ01000009.1"/>
</dbReference>
<proteinExistence type="predicted"/>
<evidence type="ECO:0000256" key="8">
    <source>
        <dbReference type="SAM" id="MobiDB-lite"/>
    </source>
</evidence>
<dbReference type="PROSITE" id="PS00330">
    <property type="entry name" value="HEMOLYSIN_CALCIUM"/>
    <property type="match status" value="4"/>
</dbReference>
<dbReference type="GO" id="GO:0016020">
    <property type="term" value="C:membrane"/>
    <property type="evidence" value="ECO:0007669"/>
    <property type="project" value="UniProtKB-SubCell"/>
</dbReference>
<dbReference type="OrthoDB" id="9342475at2"/>
<dbReference type="Pfam" id="PF00353">
    <property type="entry name" value="HemolysinCabind"/>
    <property type="match status" value="7"/>
</dbReference>
<comment type="caution">
    <text evidence="9">The sequence shown here is derived from an EMBL/GenBank/DDBJ whole genome shotgun (WGS) entry which is preliminary data.</text>
</comment>
<evidence type="ECO:0008006" key="11">
    <source>
        <dbReference type="Google" id="ProtNLM"/>
    </source>
</evidence>
<keyword evidence="6" id="KW-0843">Virulence</keyword>
<name>A0A0X3U3U5_9RHOB</name>
<evidence type="ECO:0000313" key="9">
    <source>
        <dbReference type="EMBL" id="KUJ82708.1"/>
    </source>
</evidence>
<gene>
    <name evidence="9" type="ORF">AVO45_18850</name>
</gene>
<dbReference type="PRINTS" id="PR01488">
    <property type="entry name" value="RTXTOXINA"/>
</dbReference>